<keyword evidence="2" id="KW-1185">Reference proteome</keyword>
<dbReference type="Proteomes" id="UP001617351">
    <property type="component" value="Unassembled WGS sequence"/>
</dbReference>
<gene>
    <name evidence="1" type="ORF">ACIO7M_33355</name>
</gene>
<sequence length="150" mass="16615">MSTERNIRTNFAFYPPEDAEAAWDASLESLERALRQAFPNPVVEYRLSGVHGIPVIDFEIELAADVWIDGTAAMPKPDYAFIALANVTADEAAVFARWLRDSFVPQPHLVRFASSLAVANGDQDPWPLSAQGDAEEIATEMRRHLASIDD</sequence>
<accession>A0ABW8ERZ1</accession>
<proteinExistence type="predicted"/>
<evidence type="ECO:0000313" key="1">
    <source>
        <dbReference type="EMBL" id="MFJ2825954.1"/>
    </source>
</evidence>
<comment type="caution">
    <text evidence="1">The sequence shown here is derived from an EMBL/GenBank/DDBJ whole genome shotgun (WGS) entry which is preliminary data.</text>
</comment>
<organism evidence="1 2">
    <name type="scientific">Streptomyces toxytricini</name>
    <name type="common">Actinomyces toxytricini</name>
    <dbReference type="NCBI Taxonomy" id="67369"/>
    <lineage>
        <taxon>Bacteria</taxon>
        <taxon>Bacillati</taxon>
        <taxon>Actinomycetota</taxon>
        <taxon>Actinomycetes</taxon>
        <taxon>Kitasatosporales</taxon>
        <taxon>Streptomycetaceae</taxon>
        <taxon>Streptomyces</taxon>
    </lineage>
</organism>
<evidence type="ECO:0000313" key="2">
    <source>
        <dbReference type="Proteomes" id="UP001617351"/>
    </source>
</evidence>
<name>A0ABW8ERZ1_STRT5</name>
<protein>
    <submittedName>
        <fullName evidence="1">Uncharacterized protein</fullName>
    </submittedName>
</protein>
<dbReference type="EMBL" id="JBIUYY010000026">
    <property type="protein sequence ID" value="MFJ2825954.1"/>
    <property type="molecule type" value="Genomic_DNA"/>
</dbReference>
<reference evidence="1 2" key="1">
    <citation type="submission" date="2024-10" db="EMBL/GenBank/DDBJ databases">
        <title>The Natural Products Discovery Center: Release of the First 8490 Sequenced Strains for Exploring Actinobacteria Biosynthetic Diversity.</title>
        <authorList>
            <person name="Kalkreuter E."/>
            <person name="Kautsar S.A."/>
            <person name="Yang D."/>
            <person name="Bader C.D."/>
            <person name="Teijaro C.N."/>
            <person name="Fluegel L."/>
            <person name="Davis C.M."/>
            <person name="Simpson J.R."/>
            <person name="Lauterbach L."/>
            <person name="Steele A.D."/>
            <person name="Gui C."/>
            <person name="Meng S."/>
            <person name="Li G."/>
            <person name="Viehrig K."/>
            <person name="Ye F."/>
            <person name="Su P."/>
            <person name="Kiefer A.F."/>
            <person name="Nichols A."/>
            <person name="Cepeda A.J."/>
            <person name="Yan W."/>
            <person name="Fan B."/>
            <person name="Jiang Y."/>
            <person name="Adhikari A."/>
            <person name="Zheng C.-J."/>
            <person name="Schuster L."/>
            <person name="Cowan T.M."/>
            <person name="Smanski M.J."/>
            <person name="Chevrette M.G."/>
            <person name="De Carvalho L.P.S."/>
            <person name="Shen B."/>
        </authorList>
    </citation>
    <scope>NUCLEOTIDE SEQUENCE [LARGE SCALE GENOMIC DNA]</scope>
    <source>
        <strain evidence="1 2">NPDC087220</strain>
    </source>
</reference>
<dbReference type="RefSeq" id="WP_402387964.1">
    <property type="nucleotide sequence ID" value="NZ_JBIUYY010000026.1"/>
</dbReference>